<sequence>MIVRQATLCEIEGEIAVTVSSFWSRLEMAN</sequence>
<protein>
    <submittedName>
        <fullName evidence="1">Uncharacterized protein</fullName>
    </submittedName>
</protein>
<name>A0A0E9UME7_ANGAN</name>
<reference evidence="1" key="1">
    <citation type="submission" date="2014-11" db="EMBL/GenBank/DDBJ databases">
        <authorList>
            <person name="Amaro Gonzalez C."/>
        </authorList>
    </citation>
    <scope>NUCLEOTIDE SEQUENCE</scope>
</reference>
<accession>A0A0E9UME7</accession>
<proteinExistence type="predicted"/>
<organism evidence="1">
    <name type="scientific">Anguilla anguilla</name>
    <name type="common">European freshwater eel</name>
    <name type="synonym">Muraena anguilla</name>
    <dbReference type="NCBI Taxonomy" id="7936"/>
    <lineage>
        <taxon>Eukaryota</taxon>
        <taxon>Metazoa</taxon>
        <taxon>Chordata</taxon>
        <taxon>Craniata</taxon>
        <taxon>Vertebrata</taxon>
        <taxon>Euteleostomi</taxon>
        <taxon>Actinopterygii</taxon>
        <taxon>Neopterygii</taxon>
        <taxon>Teleostei</taxon>
        <taxon>Anguilliformes</taxon>
        <taxon>Anguillidae</taxon>
        <taxon>Anguilla</taxon>
    </lineage>
</organism>
<dbReference type="EMBL" id="GBXM01041656">
    <property type="protein sequence ID" value="JAH66921.1"/>
    <property type="molecule type" value="Transcribed_RNA"/>
</dbReference>
<evidence type="ECO:0000313" key="1">
    <source>
        <dbReference type="EMBL" id="JAH66921.1"/>
    </source>
</evidence>
<reference evidence="1" key="2">
    <citation type="journal article" date="2015" name="Fish Shellfish Immunol.">
        <title>Early steps in the European eel (Anguilla anguilla)-Vibrio vulnificus interaction in the gills: Role of the RtxA13 toxin.</title>
        <authorList>
            <person name="Callol A."/>
            <person name="Pajuelo D."/>
            <person name="Ebbesson L."/>
            <person name="Teles M."/>
            <person name="MacKenzie S."/>
            <person name="Amaro C."/>
        </authorList>
    </citation>
    <scope>NUCLEOTIDE SEQUENCE</scope>
</reference>
<dbReference type="AlphaFoldDB" id="A0A0E9UME7"/>